<dbReference type="SUPFAM" id="SSF46689">
    <property type="entry name" value="Homeodomain-like"/>
    <property type="match status" value="1"/>
</dbReference>
<sequence length="188" mass="20541">MTKLCGLRERKKQQTRAALVDAALALFEAKGFEAATVEEIAATAEVSPRTFFRYFAAKEAVLLAVHDGEFDRVVAAIEQGATLAEAILGTLGDDHEQFRRVQELVAHTPALLATFLERSVEQERRLVDLLLPAAADERQVLRTRLLVAATYAALRVAIESWLTTPGSDCAQHVRDALAMLEQGLVVTG</sequence>
<feature type="DNA-binding region" description="H-T-H motif" evidence="4">
    <location>
        <begin position="36"/>
        <end position="55"/>
    </location>
</feature>
<keyword evidence="2 4" id="KW-0238">DNA-binding</keyword>
<evidence type="ECO:0000256" key="1">
    <source>
        <dbReference type="ARBA" id="ARBA00023015"/>
    </source>
</evidence>
<proteinExistence type="predicted"/>
<keyword evidence="7" id="KW-1185">Reference proteome</keyword>
<comment type="caution">
    <text evidence="6">The sequence shown here is derived from an EMBL/GenBank/DDBJ whole genome shotgun (WGS) entry which is preliminary data.</text>
</comment>
<dbReference type="InterPro" id="IPR001647">
    <property type="entry name" value="HTH_TetR"/>
</dbReference>
<dbReference type="Pfam" id="PF00440">
    <property type="entry name" value="TetR_N"/>
    <property type="match status" value="1"/>
</dbReference>
<dbReference type="Proteomes" id="UP000256269">
    <property type="component" value="Unassembled WGS sequence"/>
</dbReference>
<dbReference type="EMBL" id="QUNO01000016">
    <property type="protein sequence ID" value="REH36164.1"/>
    <property type="molecule type" value="Genomic_DNA"/>
</dbReference>
<dbReference type="AlphaFoldDB" id="A0A3E0H1M3"/>
<dbReference type="InterPro" id="IPR050109">
    <property type="entry name" value="HTH-type_TetR-like_transc_reg"/>
</dbReference>
<dbReference type="PANTHER" id="PTHR30055">
    <property type="entry name" value="HTH-TYPE TRANSCRIPTIONAL REGULATOR RUTR"/>
    <property type="match status" value="1"/>
</dbReference>
<dbReference type="PRINTS" id="PR00455">
    <property type="entry name" value="HTHTETR"/>
</dbReference>
<dbReference type="Gene3D" id="1.10.357.10">
    <property type="entry name" value="Tetracycline Repressor, domain 2"/>
    <property type="match status" value="1"/>
</dbReference>
<organism evidence="6 7">
    <name type="scientific">Kutzneria buriramensis</name>
    <dbReference type="NCBI Taxonomy" id="1045776"/>
    <lineage>
        <taxon>Bacteria</taxon>
        <taxon>Bacillati</taxon>
        <taxon>Actinomycetota</taxon>
        <taxon>Actinomycetes</taxon>
        <taxon>Pseudonocardiales</taxon>
        <taxon>Pseudonocardiaceae</taxon>
        <taxon>Kutzneria</taxon>
    </lineage>
</organism>
<evidence type="ECO:0000313" key="6">
    <source>
        <dbReference type="EMBL" id="REH36164.1"/>
    </source>
</evidence>
<name>A0A3E0H1M3_9PSEU</name>
<dbReference type="RefSeq" id="WP_211353417.1">
    <property type="nucleotide sequence ID" value="NZ_CP144375.1"/>
</dbReference>
<evidence type="ECO:0000256" key="2">
    <source>
        <dbReference type="ARBA" id="ARBA00023125"/>
    </source>
</evidence>
<dbReference type="GO" id="GO:0003700">
    <property type="term" value="F:DNA-binding transcription factor activity"/>
    <property type="evidence" value="ECO:0007669"/>
    <property type="project" value="TreeGrafter"/>
</dbReference>
<evidence type="ECO:0000313" key="7">
    <source>
        <dbReference type="Proteomes" id="UP000256269"/>
    </source>
</evidence>
<dbReference type="PROSITE" id="PS50977">
    <property type="entry name" value="HTH_TETR_2"/>
    <property type="match status" value="1"/>
</dbReference>
<protein>
    <submittedName>
        <fullName evidence="6">AcrR family transcriptional regulator</fullName>
    </submittedName>
</protein>
<dbReference type="GO" id="GO:0000976">
    <property type="term" value="F:transcription cis-regulatory region binding"/>
    <property type="evidence" value="ECO:0007669"/>
    <property type="project" value="TreeGrafter"/>
</dbReference>
<dbReference type="InterPro" id="IPR009057">
    <property type="entry name" value="Homeodomain-like_sf"/>
</dbReference>
<dbReference type="InterPro" id="IPR023772">
    <property type="entry name" value="DNA-bd_HTH_TetR-type_CS"/>
</dbReference>
<keyword evidence="3" id="KW-0804">Transcription</keyword>
<accession>A0A3E0H1M3</accession>
<reference evidence="6 7" key="1">
    <citation type="submission" date="2018-08" db="EMBL/GenBank/DDBJ databases">
        <title>Genomic Encyclopedia of Archaeal and Bacterial Type Strains, Phase II (KMG-II): from individual species to whole genera.</title>
        <authorList>
            <person name="Goeker M."/>
        </authorList>
    </citation>
    <scope>NUCLEOTIDE SEQUENCE [LARGE SCALE GENOMIC DNA]</scope>
    <source>
        <strain evidence="6 7">DSM 45791</strain>
    </source>
</reference>
<evidence type="ECO:0000256" key="3">
    <source>
        <dbReference type="ARBA" id="ARBA00023163"/>
    </source>
</evidence>
<feature type="domain" description="HTH tetR-type" evidence="5">
    <location>
        <begin position="13"/>
        <end position="73"/>
    </location>
</feature>
<keyword evidence="1" id="KW-0805">Transcription regulation</keyword>
<gene>
    <name evidence="6" type="ORF">BCF44_11633</name>
</gene>
<evidence type="ECO:0000256" key="4">
    <source>
        <dbReference type="PROSITE-ProRule" id="PRU00335"/>
    </source>
</evidence>
<dbReference type="PROSITE" id="PS01081">
    <property type="entry name" value="HTH_TETR_1"/>
    <property type="match status" value="1"/>
</dbReference>
<evidence type="ECO:0000259" key="5">
    <source>
        <dbReference type="PROSITE" id="PS50977"/>
    </source>
</evidence>
<dbReference type="PANTHER" id="PTHR30055:SF234">
    <property type="entry name" value="HTH-TYPE TRANSCRIPTIONAL REGULATOR BETI"/>
    <property type="match status" value="1"/>
</dbReference>